<dbReference type="Proteomes" id="UP000015480">
    <property type="component" value="Plasmid pAMI4"/>
</dbReference>
<dbReference type="EC" id="2.3.1.-" evidence="2"/>
<dbReference type="eggNOG" id="COG0456">
    <property type="taxonomic scope" value="Bacteria"/>
</dbReference>
<keyword evidence="2" id="KW-0808">Transferase</keyword>
<evidence type="ECO:0000313" key="2">
    <source>
        <dbReference type="EMBL" id="AGT10699.1"/>
    </source>
</evidence>
<dbReference type="Gene3D" id="3.40.630.30">
    <property type="match status" value="1"/>
</dbReference>
<gene>
    <name evidence="2" type="ORF">JCM7686_pAMI4p008</name>
</gene>
<dbReference type="InterPro" id="IPR016181">
    <property type="entry name" value="Acyl_CoA_acyltransferase"/>
</dbReference>
<dbReference type="InterPro" id="IPR000182">
    <property type="entry name" value="GNAT_dom"/>
</dbReference>
<protein>
    <submittedName>
        <fullName evidence="2">GCN5-like N-acetyltransferase</fullName>
        <ecNumber evidence="2">2.3.1.-</ecNumber>
    </submittedName>
</protein>
<dbReference type="AlphaFoldDB" id="S5XT89"/>
<dbReference type="KEGG" id="pami:JCM7686_pAMI4p008"/>
<sequence>MPDPFLITPARPEDADALARIYLEARREIMPKAAPDSFTLEDFAQDSAGEVVLVARGAGGPENGAKNRGVLGFLSLWAADHFIHMLYLDKAARGRGIGAALLQALPDWPNQPYRLKCLVENQRARHFYVAKGFAVLREATSSEGDYVEMELRPAR</sequence>
<geneLocation type="plasmid" evidence="2 3">
    <name>pAMI4</name>
</geneLocation>
<organism evidence="2 3">
    <name type="scientific">Paracoccus aminophilus JCM 7686</name>
    <dbReference type="NCBI Taxonomy" id="1367847"/>
    <lineage>
        <taxon>Bacteria</taxon>
        <taxon>Pseudomonadati</taxon>
        <taxon>Pseudomonadota</taxon>
        <taxon>Alphaproteobacteria</taxon>
        <taxon>Rhodobacterales</taxon>
        <taxon>Paracoccaceae</taxon>
        <taxon>Paracoccus</taxon>
    </lineage>
</organism>
<dbReference type="CDD" id="cd04301">
    <property type="entry name" value="NAT_SF"/>
    <property type="match status" value="1"/>
</dbReference>
<keyword evidence="2" id="KW-0614">Plasmid</keyword>
<dbReference type="HOGENOM" id="CLU_013985_21_3_5"/>
<accession>S5XT89</accession>
<dbReference type="SUPFAM" id="SSF55729">
    <property type="entry name" value="Acyl-CoA N-acyltransferases (Nat)"/>
    <property type="match status" value="1"/>
</dbReference>
<dbReference type="GO" id="GO:0016747">
    <property type="term" value="F:acyltransferase activity, transferring groups other than amino-acyl groups"/>
    <property type="evidence" value="ECO:0007669"/>
    <property type="project" value="InterPro"/>
</dbReference>
<keyword evidence="2" id="KW-0012">Acyltransferase</keyword>
<dbReference type="OrthoDB" id="273614at2"/>
<reference evidence="2 3" key="1">
    <citation type="journal article" date="2014" name="BMC Genomics">
        <title>Architecture and functions of a multipartite genome of the methylotrophic bacterium Paracoccus aminophilus JCM 7686, containing primary and secondary chromids.</title>
        <authorList>
            <person name="Dziewit L."/>
            <person name="Czarnecki J."/>
            <person name="Wibberg D."/>
            <person name="Radlinska M."/>
            <person name="Mrozek P."/>
            <person name="Szymczak M."/>
            <person name="Schluter A."/>
            <person name="Puhler A."/>
            <person name="Bartosik D."/>
        </authorList>
    </citation>
    <scope>NUCLEOTIDE SEQUENCE [LARGE SCALE GENOMIC DNA]</scope>
    <source>
        <strain evidence="2">JCM 7686</strain>
        <plasmid evidence="3">Plasmid pAMI4</plasmid>
    </source>
</reference>
<evidence type="ECO:0000259" key="1">
    <source>
        <dbReference type="PROSITE" id="PS51186"/>
    </source>
</evidence>
<dbReference type="Pfam" id="PF00583">
    <property type="entry name" value="Acetyltransf_1"/>
    <property type="match status" value="1"/>
</dbReference>
<dbReference type="RefSeq" id="WP_020952184.1">
    <property type="nucleotide sequence ID" value="NC_022049.1"/>
</dbReference>
<proteinExistence type="predicted"/>
<evidence type="ECO:0000313" key="3">
    <source>
        <dbReference type="Proteomes" id="UP000015480"/>
    </source>
</evidence>
<keyword evidence="3" id="KW-1185">Reference proteome</keyword>
<dbReference type="EMBL" id="CP006652">
    <property type="protein sequence ID" value="AGT10699.1"/>
    <property type="molecule type" value="Genomic_DNA"/>
</dbReference>
<dbReference type="PATRIC" id="fig|1367847.3.peg.3632"/>
<feature type="domain" description="N-acetyltransferase" evidence="1">
    <location>
        <begin position="5"/>
        <end position="154"/>
    </location>
</feature>
<dbReference type="PROSITE" id="PS51186">
    <property type="entry name" value="GNAT"/>
    <property type="match status" value="1"/>
</dbReference>
<name>S5XT89_PARAH</name>